<dbReference type="GO" id="GO:0005975">
    <property type="term" value="P:carbohydrate metabolic process"/>
    <property type="evidence" value="ECO:0007669"/>
    <property type="project" value="InterPro"/>
</dbReference>
<protein>
    <recommendedName>
        <fullName evidence="7">Six-hairpin glycosidase-like protein</fullName>
    </recommendedName>
</protein>
<dbReference type="InterPro" id="IPR008928">
    <property type="entry name" value="6-hairpin_glycosidase_sf"/>
</dbReference>
<evidence type="ECO:0000256" key="3">
    <source>
        <dbReference type="SAM" id="Phobius"/>
    </source>
</evidence>
<keyword evidence="3" id="KW-0472">Membrane</keyword>
<keyword evidence="4" id="KW-0732">Signal</keyword>
<feature type="compositionally biased region" description="Low complexity" evidence="2">
    <location>
        <begin position="373"/>
        <end position="397"/>
    </location>
</feature>
<organism evidence="5 6">
    <name type="scientific">Pterulicium gracile</name>
    <dbReference type="NCBI Taxonomy" id="1884261"/>
    <lineage>
        <taxon>Eukaryota</taxon>
        <taxon>Fungi</taxon>
        <taxon>Dikarya</taxon>
        <taxon>Basidiomycota</taxon>
        <taxon>Agaricomycotina</taxon>
        <taxon>Agaricomycetes</taxon>
        <taxon>Agaricomycetidae</taxon>
        <taxon>Agaricales</taxon>
        <taxon>Pleurotineae</taxon>
        <taxon>Pterulaceae</taxon>
        <taxon>Pterulicium</taxon>
    </lineage>
</organism>
<feature type="chain" id="PRO_5022877655" description="Six-hairpin glycosidase-like protein" evidence="4">
    <location>
        <begin position="20"/>
        <end position="492"/>
    </location>
</feature>
<feature type="compositionally biased region" description="Polar residues" evidence="2">
    <location>
        <begin position="343"/>
        <end position="353"/>
    </location>
</feature>
<dbReference type="Gene3D" id="1.50.10.10">
    <property type="match status" value="1"/>
</dbReference>
<accession>A0A5C3QIF4</accession>
<dbReference type="InterPro" id="IPR010905">
    <property type="entry name" value="Glyco_hydro_88"/>
</dbReference>
<gene>
    <name evidence="5" type="ORF">BDV98DRAFT_220062</name>
</gene>
<dbReference type="PANTHER" id="PTHR41814:SF1">
    <property type="entry name" value="CELLULASE"/>
    <property type="match status" value="1"/>
</dbReference>
<evidence type="ECO:0000313" key="5">
    <source>
        <dbReference type="EMBL" id="TFK98113.1"/>
    </source>
</evidence>
<feature type="transmembrane region" description="Helical" evidence="3">
    <location>
        <begin position="469"/>
        <end position="491"/>
    </location>
</feature>
<dbReference type="AlphaFoldDB" id="A0A5C3QIF4"/>
<dbReference type="Proteomes" id="UP000305067">
    <property type="component" value="Unassembled WGS sequence"/>
</dbReference>
<dbReference type="PANTHER" id="PTHR41814">
    <property type="entry name" value="EXPRESSED PROTEIN"/>
    <property type="match status" value="1"/>
</dbReference>
<dbReference type="Pfam" id="PF07470">
    <property type="entry name" value="Glyco_hydro_88"/>
    <property type="match status" value="1"/>
</dbReference>
<feature type="signal peptide" evidence="4">
    <location>
        <begin position="1"/>
        <end position="19"/>
    </location>
</feature>
<evidence type="ECO:0000256" key="4">
    <source>
        <dbReference type="SAM" id="SignalP"/>
    </source>
</evidence>
<evidence type="ECO:0000256" key="1">
    <source>
        <dbReference type="ARBA" id="ARBA00022801"/>
    </source>
</evidence>
<keyword evidence="6" id="KW-1185">Reference proteome</keyword>
<keyword evidence="1" id="KW-0378">Hydrolase</keyword>
<proteinExistence type="predicted"/>
<sequence>MKTPLLLLTFTLGPMLTLSQGISPQILQRIRTTLASADMRSWEIGTYTQTLLELDTPSYSVFYPHKPSIPPPSSNSSDYPPSLDAVLSIAQRIVSARSENAERPRPLMPDGSAADPASNGVSVLIANWTGRGERDGVDYAGAAREQLEFLLESTPRSSDGAISHRTEDVSLWSDFVYMVPPFLAYYGALTANYTLINEAYVQCRLYRQYLRDDESSGLWRHIVQGSEVTDPRFWATGNGWAAAGMLRVLATIQHSEFDKRMEGQQKNLAGWVSEIHDAMYENLDRTALLFTNYVAEPLTDENFYDAASTALMAATVYRLSVLWGVHTHLGIAEQTRMQIFGSGSSSGELTASVSEEGASILASPSASPPSDLPTPSSSSSSSSQPSSTSTSSGGSPEPSFPPLRPVPEDGNIDAEGWLTPVVNPHWFGVEGAESAEGQAFVLMMYAGWRDWVAEGAVGSGAARGMGMGVVGMGATRMVVVVVVGLVGGVLIL</sequence>
<reference evidence="5 6" key="1">
    <citation type="journal article" date="2019" name="Nat. Ecol. Evol.">
        <title>Megaphylogeny resolves global patterns of mushroom evolution.</title>
        <authorList>
            <person name="Varga T."/>
            <person name="Krizsan K."/>
            <person name="Foldi C."/>
            <person name="Dima B."/>
            <person name="Sanchez-Garcia M."/>
            <person name="Sanchez-Ramirez S."/>
            <person name="Szollosi G.J."/>
            <person name="Szarkandi J.G."/>
            <person name="Papp V."/>
            <person name="Albert L."/>
            <person name="Andreopoulos W."/>
            <person name="Angelini C."/>
            <person name="Antonin V."/>
            <person name="Barry K.W."/>
            <person name="Bougher N.L."/>
            <person name="Buchanan P."/>
            <person name="Buyck B."/>
            <person name="Bense V."/>
            <person name="Catcheside P."/>
            <person name="Chovatia M."/>
            <person name="Cooper J."/>
            <person name="Damon W."/>
            <person name="Desjardin D."/>
            <person name="Finy P."/>
            <person name="Geml J."/>
            <person name="Haridas S."/>
            <person name="Hughes K."/>
            <person name="Justo A."/>
            <person name="Karasinski D."/>
            <person name="Kautmanova I."/>
            <person name="Kiss B."/>
            <person name="Kocsube S."/>
            <person name="Kotiranta H."/>
            <person name="LaButti K.M."/>
            <person name="Lechner B.E."/>
            <person name="Liimatainen K."/>
            <person name="Lipzen A."/>
            <person name="Lukacs Z."/>
            <person name="Mihaltcheva S."/>
            <person name="Morgado L.N."/>
            <person name="Niskanen T."/>
            <person name="Noordeloos M.E."/>
            <person name="Ohm R.A."/>
            <person name="Ortiz-Santana B."/>
            <person name="Ovrebo C."/>
            <person name="Racz N."/>
            <person name="Riley R."/>
            <person name="Savchenko A."/>
            <person name="Shiryaev A."/>
            <person name="Soop K."/>
            <person name="Spirin V."/>
            <person name="Szebenyi C."/>
            <person name="Tomsovsky M."/>
            <person name="Tulloss R.E."/>
            <person name="Uehling J."/>
            <person name="Grigoriev I.V."/>
            <person name="Vagvolgyi C."/>
            <person name="Papp T."/>
            <person name="Martin F.M."/>
            <person name="Miettinen O."/>
            <person name="Hibbett D.S."/>
            <person name="Nagy L.G."/>
        </authorList>
    </citation>
    <scope>NUCLEOTIDE SEQUENCE [LARGE SCALE GENOMIC DNA]</scope>
    <source>
        <strain evidence="5 6">CBS 309.79</strain>
    </source>
</reference>
<dbReference type="OrthoDB" id="4138492at2759"/>
<evidence type="ECO:0008006" key="7">
    <source>
        <dbReference type="Google" id="ProtNLM"/>
    </source>
</evidence>
<name>A0A5C3QIF4_9AGAR</name>
<feature type="region of interest" description="Disordered" evidence="2">
    <location>
        <begin position="343"/>
        <end position="415"/>
    </location>
</feature>
<dbReference type="EMBL" id="ML178842">
    <property type="protein sequence ID" value="TFK98113.1"/>
    <property type="molecule type" value="Genomic_DNA"/>
</dbReference>
<keyword evidence="3" id="KW-0812">Transmembrane</keyword>
<dbReference type="GO" id="GO:0016787">
    <property type="term" value="F:hydrolase activity"/>
    <property type="evidence" value="ECO:0007669"/>
    <property type="project" value="UniProtKB-KW"/>
</dbReference>
<evidence type="ECO:0000256" key="2">
    <source>
        <dbReference type="SAM" id="MobiDB-lite"/>
    </source>
</evidence>
<dbReference type="InterPro" id="IPR012341">
    <property type="entry name" value="6hp_glycosidase-like_sf"/>
</dbReference>
<dbReference type="STRING" id="1884261.A0A5C3QIF4"/>
<dbReference type="SUPFAM" id="SSF48208">
    <property type="entry name" value="Six-hairpin glycosidases"/>
    <property type="match status" value="1"/>
</dbReference>
<keyword evidence="3" id="KW-1133">Transmembrane helix</keyword>
<evidence type="ECO:0000313" key="6">
    <source>
        <dbReference type="Proteomes" id="UP000305067"/>
    </source>
</evidence>